<evidence type="ECO:0000313" key="1">
    <source>
        <dbReference type="EMBL" id="KAK7490744.1"/>
    </source>
</evidence>
<dbReference type="AlphaFoldDB" id="A0ABD0KU53"/>
<name>A0ABD0KU53_9CAEN</name>
<reference evidence="1 2" key="1">
    <citation type="journal article" date="2023" name="Sci. Data">
        <title>Genome assembly of the Korean intertidal mud-creeper Batillaria attramentaria.</title>
        <authorList>
            <person name="Patra A.K."/>
            <person name="Ho P.T."/>
            <person name="Jun S."/>
            <person name="Lee S.J."/>
            <person name="Kim Y."/>
            <person name="Won Y.J."/>
        </authorList>
    </citation>
    <scope>NUCLEOTIDE SEQUENCE [LARGE SCALE GENOMIC DNA]</scope>
    <source>
        <strain evidence="1">Wonlab-2016</strain>
    </source>
</reference>
<protein>
    <submittedName>
        <fullName evidence="1">Uncharacterized protein</fullName>
    </submittedName>
</protein>
<dbReference type="EMBL" id="JACVVK020000123">
    <property type="protein sequence ID" value="KAK7490744.1"/>
    <property type="molecule type" value="Genomic_DNA"/>
</dbReference>
<evidence type="ECO:0000313" key="2">
    <source>
        <dbReference type="Proteomes" id="UP001519460"/>
    </source>
</evidence>
<organism evidence="1 2">
    <name type="scientific">Batillaria attramentaria</name>
    <dbReference type="NCBI Taxonomy" id="370345"/>
    <lineage>
        <taxon>Eukaryota</taxon>
        <taxon>Metazoa</taxon>
        <taxon>Spiralia</taxon>
        <taxon>Lophotrochozoa</taxon>
        <taxon>Mollusca</taxon>
        <taxon>Gastropoda</taxon>
        <taxon>Caenogastropoda</taxon>
        <taxon>Sorbeoconcha</taxon>
        <taxon>Cerithioidea</taxon>
        <taxon>Batillariidae</taxon>
        <taxon>Batillaria</taxon>
    </lineage>
</organism>
<sequence>LLIAISDAACTEADVIRCYGSVTLTAASYTDGSGSKSGSGSSDRDTQCENLRNDYDDCKAQYDTCENPSSSLTNAKDAAQVAYDNSYCSGTIKRRSVPAVLVDVHGCHDLDLQTPPSVNHCSKDGHFCYSTTTAACYRSHRLLEMLSG</sequence>
<gene>
    <name evidence="1" type="ORF">BaRGS_00017973</name>
</gene>
<proteinExistence type="predicted"/>
<feature type="non-terminal residue" evidence="1">
    <location>
        <position position="1"/>
    </location>
</feature>
<accession>A0ABD0KU53</accession>
<dbReference type="Proteomes" id="UP001519460">
    <property type="component" value="Unassembled WGS sequence"/>
</dbReference>
<comment type="caution">
    <text evidence="1">The sequence shown here is derived from an EMBL/GenBank/DDBJ whole genome shotgun (WGS) entry which is preliminary data.</text>
</comment>
<keyword evidence="2" id="KW-1185">Reference proteome</keyword>